<sequence>MTIILGIICIVLLFLLAVIFMRLRKNEQLNRQDDQRRENIEALYKERLKNLEQQSATYAAVFSSIPDLIFTKDLTNHYIQVNKSFELYFNLSHDEVVGKTISELSRPSPKDAELYHKSDLQVINGKVTITVEEPIFSPFLGETRFFEVIKIPLLDKYREVKSVLCIARDITKRREAEAVALEASQAKGNFLSHMSHEIRTPLNAIIGMTRITRDSLGNPEKAAKSIDQVMLASDHLLELLNDVLDMSKIESGKFEIADEPFDLQDILGEVSSIINQRCREKIIHFRINQDRLDGERLQLVGDKLRLKQVLINLLGNAVKFTGQEGRIVLYVDKKGETADSVSLEFAVADDGIGMTEDQMKHLFNAFEQADSTIAGRFGGTGLGLAISRNLIKLMGSDITVESKFNEGTTFRFDLTLRRAGAEAEIGIAEEEAINLDLAGKRILLVEDIEVNRLIITEILSDSRVDIIQAENGQDAVEKFGASPQHFFDLIFMDVQMPVMDGYEAAQAIRGMDREDAAGVPIIAMTANAYQEDINMALAAGMNGHVSKPIDFEKVNKLLYDILVKGEKDYAKERN</sequence>
<dbReference type="InterPro" id="IPR004358">
    <property type="entry name" value="Sig_transdc_His_kin-like_C"/>
</dbReference>
<dbReference type="PANTHER" id="PTHR45339:SF3">
    <property type="entry name" value="HISTIDINE KINASE"/>
    <property type="match status" value="1"/>
</dbReference>
<dbReference type="InterPro" id="IPR005467">
    <property type="entry name" value="His_kinase_dom"/>
</dbReference>
<evidence type="ECO:0000256" key="1">
    <source>
        <dbReference type="ARBA" id="ARBA00000085"/>
    </source>
</evidence>
<feature type="domain" description="Response regulatory" evidence="6">
    <location>
        <begin position="441"/>
        <end position="562"/>
    </location>
</feature>
<dbReference type="Proteomes" id="UP000009222">
    <property type="component" value="Chromosome"/>
</dbReference>
<dbReference type="CDD" id="cd00082">
    <property type="entry name" value="HisKA"/>
    <property type="match status" value="1"/>
</dbReference>
<dbReference type="SMART" id="SM00091">
    <property type="entry name" value="PAS"/>
    <property type="match status" value="1"/>
</dbReference>
<dbReference type="EMBL" id="CP001841">
    <property type="protein sequence ID" value="AEF82363.1"/>
    <property type="molecule type" value="Genomic_DNA"/>
</dbReference>
<evidence type="ECO:0000259" key="7">
    <source>
        <dbReference type="PROSITE" id="PS50112"/>
    </source>
</evidence>
<proteinExistence type="predicted"/>
<dbReference type="Pfam" id="PF02518">
    <property type="entry name" value="HATPase_c"/>
    <property type="match status" value="1"/>
</dbReference>
<dbReference type="InterPro" id="IPR036097">
    <property type="entry name" value="HisK_dim/P_sf"/>
</dbReference>
<dbReference type="InterPro" id="IPR000014">
    <property type="entry name" value="PAS"/>
</dbReference>
<dbReference type="InterPro" id="IPR011006">
    <property type="entry name" value="CheY-like_superfamily"/>
</dbReference>
<dbReference type="SMART" id="SM00388">
    <property type="entry name" value="HisKA"/>
    <property type="match status" value="1"/>
</dbReference>
<dbReference type="FunFam" id="3.30.565.10:FF:000010">
    <property type="entry name" value="Sensor histidine kinase RcsC"/>
    <property type="match status" value="1"/>
</dbReference>
<dbReference type="CDD" id="cd16922">
    <property type="entry name" value="HATPase_EvgS-ArcB-TorS-like"/>
    <property type="match status" value="1"/>
</dbReference>
<dbReference type="FunCoup" id="F5YBF6">
    <property type="interactions" value="303"/>
</dbReference>
<dbReference type="SUPFAM" id="SSF52172">
    <property type="entry name" value="CheY-like"/>
    <property type="match status" value="1"/>
</dbReference>
<organism evidence="9 10">
    <name type="scientific">Leadbettera azotonutricia (strain ATCC BAA-888 / DSM 13862 / ZAS-9)</name>
    <name type="common">Treponema azotonutricium</name>
    <dbReference type="NCBI Taxonomy" id="545695"/>
    <lineage>
        <taxon>Bacteria</taxon>
        <taxon>Pseudomonadati</taxon>
        <taxon>Spirochaetota</taxon>
        <taxon>Spirochaetia</taxon>
        <taxon>Spirochaetales</taxon>
        <taxon>Breznakiellaceae</taxon>
        <taxon>Leadbettera</taxon>
    </lineage>
</organism>
<dbReference type="OrthoDB" id="6192248at2"/>
<dbReference type="SUPFAM" id="SSF55785">
    <property type="entry name" value="PYP-like sensor domain (PAS domain)"/>
    <property type="match status" value="1"/>
</dbReference>
<feature type="domain" description="Histidine kinase" evidence="5">
    <location>
        <begin position="193"/>
        <end position="418"/>
    </location>
</feature>
<evidence type="ECO:0000313" key="10">
    <source>
        <dbReference type="Proteomes" id="UP000009222"/>
    </source>
</evidence>
<keyword evidence="10" id="KW-1185">Reference proteome</keyword>
<dbReference type="InterPro" id="IPR003594">
    <property type="entry name" value="HATPase_dom"/>
</dbReference>
<dbReference type="PROSITE" id="PS50112">
    <property type="entry name" value="PAS"/>
    <property type="match status" value="1"/>
</dbReference>
<evidence type="ECO:0000259" key="8">
    <source>
        <dbReference type="PROSITE" id="PS50113"/>
    </source>
</evidence>
<dbReference type="InterPro" id="IPR035965">
    <property type="entry name" value="PAS-like_dom_sf"/>
</dbReference>
<dbReference type="Gene3D" id="3.40.50.2300">
    <property type="match status" value="1"/>
</dbReference>
<reference evidence="9 10" key="2">
    <citation type="journal article" date="2011" name="ISME J.">
        <title>RNA-seq reveals cooperative metabolic interactions between two termite-gut spirochete species in co-culture.</title>
        <authorList>
            <person name="Rosenthal A.Z."/>
            <person name="Matson E.G."/>
            <person name="Eldar A."/>
            <person name="Leadbetter J.R."/>
        </authorList>
    </citation>
    <scope>NUCLEOTIDE SEQUENCE [LARGE SCALE GENOMIC DNA]</scope>
    <source>
        <strain evidence="10">ATCC BAA-888 / DSM 13862 / ZAS-9</strain>
    </source>
</reference>
<dbReference type="InterPro" id="IPR013656">
    <property type="entry name" value="PAS_4"/>
</dbReference>
<dbReference type="HOGENOM" id="CLU_000445_114_15_12"/>
<dbReference type="Pfam" id="PF00072">
    <property type="entry name" value="Response_reg"/>
    <property type="match status" value="1"/>
</dbReference>
<reference evidence="10" key="1">
    <citation type="submission" date="2009-12" db="EMBL/GenBank/DDBJ databases">
        <title>Complete sequence of Treponema azotonutricium strain ZAS-9.</title>
        <authorList>
            <person name="Tetu S.G."/>
            <person name="Matson E."/>
            <person name="Ren Q."/>
            <person name="Seshadri R."/>
            <person name="Elbourne L."/>
            <person name="Hassan K.A."/>
            <person name="Durkin A."/>
            <person name="Radune D."/>
            <person name="Mohamoud Y."/>
            <person name="Shay R."/>
            <person name="Jin S."/>
            <person name="Zhang X."/>
            <person name="Lucey K."/>
            <person name="Ballor N.R."/>
            <person name="Ottesen E."/>
            <person name="Rosenthal R."/>
            <person name="Allen A."/>
            <person name="Leadbetter J.R."/>
            <person name="Paulsen I.T."/>
        </authorList>
    </citation>
    <scope>NUCLEOTIDE SEQUENCE [LARGE SCALE GENOMIC DNA]</scope>
    <source>
        <strain evidence="10">ATCC BAA-888 / DSM 13862 / ZAS-9</strain>
    </source>
</reference>
<dbReference type="InterPro" id="IPR000700">
    <property type="entry name" value="PAS-assoc_C"/>
</dbReference>
<dbReference type="AlphaFoldDB" id="F5YBF6"/>
<dbReference type="SMART" id="SM00448">
    <property type="entry name" value="REC"/>
    <property type="match status" value="1"/>
</dbReference>
<dbReference type="PANTHER" id="PTHR45339">
    <property type="entry name" value="HYBRID SIGNAL TRANSDUCTION HISTIDINE KINASE J"/>
    <property type="match status" value="1"/>
</dbReference>
<dbReference type="RefSeq" id="WP_015710181.1">
    <property type="nucleotide sequence ID" value="NC_015577.1"/>
</dbReference>
<dbReference type="InterPro" id="IPR003661">
    <property type="entry name" value="HisK_dim/P_dom"/>
</dbReference>
<evidence type="ECO:0000313" key="9">
    <source>
        <dbReference type="EMBL" id="AEF82363.1"/>
    </source>
</evidence>
<dbReference type="SUPFAM" id="SSF47384">
    <property type="entry name" value="Homodimeric domain of signal transducing histidine kinase"/>
    <property type="match status" value="1"/>
</dbReference>
<evidence type="ECO:0000256" key="3">
    <source>
        <dbReference type="ARBA" id="ARBA00022553"/>
    </source>
</evidence>
<evidence type="ECO:0000256" key="2">
    <source>
        <dbReference type="ARBA" id="ARBA00012438"/>
    </source>
</evidence>
<dbReference type="InterPro" id="IPR001789">
    <property type="entry name" value="Sig_transdc_resp-reg_receiver"/>
</dbReference>
<protein>
    <recommendedName>
        <fullName evidence="2">histidine kinase</fullName>
        <ecNumber evidence="2">2.7.13.3</ecNumber>
    </recommendedName>
</protein>
<comment type="catalytic activity">
    <reaction evidence="1">
        <text>ATP + protein L-histidine = ADP + protein N-phospho-L-histidine.</text>
        <dbReference type="EC" id="2.7.13.3"/>
    </reaction>
</comment>
<dbReference type="KEGG" id="taz:TREAZ_1851"/>
<accession>F5YBF6</accession>
<dbReference type="CDD" id="cd00130">
    <property type="entry name" value="PAS"/>
    <property type="match status" value="1"/>
</dbReference>
<dbReference type="Pfam" id="PF00512">
    <property type="entry name" value="HisKA"/>
    <property type="match status" value="1"/>
</dbReference>
<evidence type="ECO:0000256" key="4">
    <source>
        <dbReference type="PROSITE-ProRule" id="PRU00169"/>
    </source>
</evidence>
<dbReference type="SUPFAM" id="SSF55874">
    <property type="entry name" value="ATPase domain of HSP90 chaperone/DNA topoisomerase II/histidine kinase"/>
    <property type="match status" value="1"/>
</dbReference>
<feature type="domain" description="PAC" evidence="8">
    <location>
        <begin position="129"/>
        <end position="182"/>
    </location>
</feature>
<dbReference type="EC" id="2.7.13.3" evidence="2"/>
<evidence type="ECO:0000259" key="6">
    <source>
        <dbReference type="PROSITE" id="PS50110"/>
    </source>
</evidence>
<dbReference type="Gene3D" id="3.30.565.10">
    <property type="entry name" value="Histidine kinase-like ATPase, C-terminal domain"/>
    <property type="match status" value="1"/>
</dbReference>
<dbReference type="SMART" id="SM00387">
    <property type="entry name" value="HATPase_c"/>
    <property type="match status" value="1"/>
</dbReference>
<dbReference type="PROSITE" id="PS50110">
    <property type="entry name" value="RESPONSE_REGULATORY"/>
    <property type="match status" value="1"/>
</dbReference>
<dbReference type="NCBIfam" id="TIGR00229">
    <property type="entry name" value="sensory_box"/>
    <property type="match status" value="1"/>
</dbReference>
<gene>
    <name evidence="9" type="ordered locus">TREAZ_1851</name>
</gene>
<feature type="modified residue" description="4-aspartylphosphate" evidence="4">
    <location>
        <position position="493"/>
    </location>
</feature>
<dbReference type="CDD" id="cd17546">
    <property type="entry name" value="REC_hyHK_CKI1_RcsC-like"/>
    <property type="match status" value="1"/>
</dbReference>
<dbReference type="Pfam" id="PF08448">
    <property type="entry name" value="PAS_4"/>
    <property type="match status" value="1"/>
</dbReference>
<dbReference type="eggNOG" id="COG0642">
    <property type="taxonomic scope" value="Bacteria"/>
</dbReference>
<dbReference type="InterPro" id="IPR036890">
    <property type="entry name" value="HATPase_C_sf"/>
</dbReference>
<dbReference type="GO" id="GO:0000155">
    <property type="term" value="F:phosphorelay sensor kinase activity"/>
    <property type="evidence" value="ECO:0007669"/>
    <property type="project" value="InterPro"/>
</dbReference>
<feature type="domain" description="PAS" evidence="7">
    <location>
        <begin position="54"/>
        <end position="134"/>
    </location>
</feature>
<dbReference type="PRINTS" id="PR00344">
    <property type="entry name" value="BCTRLSENSOR"/>
</dbReference>
<name>F5YBF6_LEAAZ</name>
<dbReference type="InParanoid" id="F5YBF6"/>
<dbReference type="PROSITE" id="PS50109">
    <property type="entry name" value="HIS_KIN"/>
    <property type="match status" value="1"/>
</dbReference>
<dbReference type="PROSITE" id="PS50113">
    <property type="entry name" value="PAC"/>
    <property type="match status" value="1"/>
</dbReference>
<dbReference type="STRING" id="545695.TREAZ_1851"/>
<dbReference type="Gene3D" id="3.30.450.20">
    <property type="entry name" value="PAS domain"/>
    <property type="match status" value="1"/>
</dbReference>
<evidence type="ECO:0000259" key="5">
    <source>
        <dbReference type="PROSITE" id="PS50109"/>
    </source>
</evidence>
<dbReference type="Gene3D" id="1.10.287.130">
    <property type="match status" value="1"/>
</dbReference>
<keyword evidence="3 4" id="KW-0597">Phosphoprotein</keyword>